<dbReference type="EMBL" id="CFOE01000479">
    <property type="protein sequence ID" value="CFE41948.1"/>
    <property type="molecule type" value="Genomic_DNA"/>
</dbReference>
<dbReference type="Proteomes" id="UP000044938">
    <property type="component" value="Unassembled WGS sequence"/>
</dbReference>
<evidence type="ECO:0000313" key="9">
    <source>
        <dbReference type="Proteomes" id="UP000045842"/>
    </source>
</evidence>
<sequence length="31" mass="3759">MRRTFLICPTRTDPDRLREAAISLALWRRDE</sequence>
<dbReference type="EMBL" id="CHKL01000113">
    <property type="protein sequence ID" value="COW05660.1"/>
    <property type="molecule type" value="Genomic_DNA"/>
</dbReference>
<evidence type="ECO:0000313" key="5">
    <source>
        <dbReference type="EMBL" id="COW26590.1"/>
    </source>
</evidence>
<reference evidence="7 8" key="2">
    <citation type="submission" date="2015-03" db="EMBL/GenBank/DDBJ databases">
        <authorList>
            <consortium name="Pathogen Informatics"/>
        </authorList>
    </citation>
    <scope>NUCLEOTIDE SEQUENCE [LARGE SCALE GENOMIC DNA]</scope>
    <source>
        <strain evidence="3 9">G09801536</strain>
        <strain evidence="2 10">G09901357</strain>
        <strain evidence="7">K00500041</strain>
        <strain evidence="6 8">M09401471</strain>
        <strain evidence="4 11">P00601463</strain>
    </source>
</reference>
<dbReference type="Proteomes" id="UP000048600">
    <property type="component" value="Unassembled WGS sequence"/>
</dbReference>
<evidence type="ECO:0000313" key="7">
    <source>
        <dbReference type="Proteomes" id="UP000038802"/>
    </source>
</evidence>
<evidence type="ECO:0000313" key="8">
    <source>
        <dbReference type="Proteomes" id="UP000044938"/>
    </source>
</evidence>
<evidence type="ECO:0000313" key="2">
    <source>
        <dbReference type="EMBL" id="CFE41948.1"/>
    </source>
</evidence>
<dbReference type="EMBL" id="CP024614">
    <property type="protein sequence ID" value="AUS52634.1"/>
    <property type="molecule type" value="Genomic_DNA"/>
</dbReference>
<protein>
    <submittedName>
        <fullName evidence="3">Uncharacterized protein</fullName>
    </submittedName>
</protein>
<evidence type="ECO:0000313" key="11">
    <source>
        <dbReference type="Proteomes" id="UP000048600"/>
    </source>
</evidence>
<dbReference type="Proteomes" id="UP000045842">
    <property type="component" value="Unassembled WGS sequence"/>
</dbReference>
<evidence type="ECO:0000313" key="6">
    <source>
        <dbReference type="EMBL" id="COX05760.1"/>
    </source>
</evidence>
<evidence type="ECO:0000313" key="10">
    <source>
        <dbReference type="Proteomes" id="UP000048289"/>
    </source>
</evidence>
<dbReference type="AlphaFoldDB" id="A0A0T7LIZ7"/>
<dbReference type="EMBL" id="CSAE01000418">
    <property type="protein sequence ID" value="COW26590.1"/>
    <property type="molecule type" value="Genomic_DNA"/>
</dbReference>
<dbReference type="EMBL" id="CSAD01000060">
    <property type="protein sequence ID" value="COU95088.1"/>
    <property type="molecule type" value="Genomic_DNA"/>
</dbReference>
<gene>
    <name evidence="1" type="ORF">CAB90_03830</name>
    <name evidence="3" type="ORF">ERS007679_00705</name>
    <name evidence="2" type="ORF">ERS007681_03067</name>
    <name evidence="5" type="ORF">ERS007703_03220</name>
    <name evidence="6" type="ORF">ERS007720_03826</name>
    <name evidence="4" type="ORF">ERS007741_01339</name>
</gene>
<evidence type="ECO:0000313" key="12">
    <source>
        <dbReference type="Proteomes" id="UP000236349"/>
    </source>
</evidence>
<evidence type="ECO:0000313" key="4">
    <source>
        <dbReference type="EMBL" id="COW05660.1"/>
    </source>
</evidence>
<dbReference type="Proteomes" id="UP000038802">
    <property type="component" value="Unassembled WGS sequence"/>
</dbReference>
<reference evidence="5" key="1">
    <citation type="submission" date="2015-03" db="EMBL/GenBank/DDBJ databases">
        <authorList>
            <person name="Murphy D."/>
        </authorList>
    </citation>
    <scope>NUCLEOTIDE SEQUENCE [LARGE SCALE GENOMIC DNA]</scope>
    <source>
        <strain evidence="5">K00500041</strain>
    </source>
</reference>
<reference evidence="1 12" key="3">
    <citation type="submission" date="2017-10" db="EMBL/GenBank/DDBJ databases">
        <title>Clinical isolate obtained from a human patient with meningeal tuberculosis in michoacan, Mexico.</title>
        <authorList>
            <person name="Guillen-Nepita A.L."/>
            <person name="Negrete-Paz A.M."/>
            <person name="Vazquez-Marrufo G."/>
            <person name="Cruz-Hernandez A."/>
            <person name="Fresia P."/>
            <person name="Naya H."/>
            <person name="Vazquez-Garciduenas M.S."/>
        </authorList>
    </citation>
    <scope>NUCLEOTIDE SEQUENCE [LARGE SCALE GENOMIC DNA]</scope>
    <source>
        <strain evidence="12">Beijing/MYC004</strain>
        <strain evidence="1">MYC004</strain>
    </source>
</reference>
<proteinExistence type="predicted"/>
<accession>A0A0T7LIZ7</accession>
<dbReference type="Proteomes" id="UP000236349">
    <property type="component" value="Chromosome"/>
</dbReference>
<dbReference type="EMBL" id="CSAJ01000681">
    <property type="protein sequence ID" value="COX05760.1"/>
    <property type="molecule type" value="Genomic_DNA"/>
</dbReference>
<dbReference type="Proteomes" id="UP000048289">
    <property type="component" value="Unassembled WGS sequence"/>
</dbReference>
<name>A0A0T7LIZ7_MYCTX</name>
<evidence type="ECO:0000313" key="1">
    <source>
        <dbReference type="EMBL" id="AUS52634.1"/>
    </source>
</evidence>
<evidence type="ECO:0000313" key="3">
    <source>
        <dbReference type="EMBL" id="COU95088.1"/>
    </source>
</evidence>
<organism evidence="3 9">
    <name type="scientific">Mycobacterium tuberculosis</name>
    <dbReference type="NCBI Taxonomy" id="1773"/>
    <lineage>
        <taxon>Bacteria</taxon>
        <taxon>Bacillati</taxon>
        <taxon>Actinomycetota</taxon>
        <taxon>Actinomycetes</taxon>
        <taxon>Mycobacteriales</taxon>
        <taxon>Mycobacteriaceae</taxon>
        <taxon>Mycobacterium</taxon>
        <taxon>Mycobacterium tuberculosis complex</taxon>
    </lineage>
</organism>